<dbReference type="Proteomes" id="UP000541857">
    <property type="component" value="Unassembled WGS sequence"/>
</dbReference>
<protein>
    <submittedName>
        <fullName evidence="1">Uncharacterized protein</fullName>
    </submittedName>
</protein>
<name>A0A7W2R263_9FLAO</name>
<dbReference type="EMBL" id="JACGLT010000001">
    <property type="protein sequence ID" value="MBA6151452.1"/>
    <property type="molecule type" value="Genomic_DNA"/>
</dbReference>
<comment type="caution">
    <text evidence="1">The sequence shown here is derived from an EMBL/GenBank/DDBJ whole genome shotgun (WGS) entry which is preliminary data.</text>
</comment>
<dbReference type="AlphaFoldDB" id="A0A7W2R263"/>
<gene>
    <name evidence="1" type="ORF">H3Z82_01775</name>
</gene>
<sequence length="200" mass="23411">MKHNEKDARIKLRLYGESFKIHGLSLDKTDINDIMNVAKRLNEPIEEALLNVSFFRFLNNKNYQGLEDMIDQSFGGLINNPKNKIELWCGRKCIQKLNLNNLIHPNTLFPLFNTSIGNFNIEMDNRIYIIEKEVGLVGEYVLECRYFDINLLKFTICDIHYVGNHLQLLESITYSTNRLKLKKTDTLVTYRHCINNLNPN</sequence>
<dbReference type="RefSeq" id="WP_182202159.1">
    <property type="nucleotide sequence ID" value="NZ_JACGLT010000001.1"/>
</dbReference>
<evidence type="ECO:0000313" key="1">
    <source>
        <dbReference type="EMBL" id="MBA6151452.1"/>
    </source>
</evidence>
<reference evidence="1 2" key="1">
    <citation type="submission" date="2020-07" db="EMBL/GenBank/DDBJ databases">
        <title>Bacterium isolated from marine sediment.</title>
        <authorList>
            <person name="Shang D."/>
        </authorList>
    </citation>
    <scope>NUCLEOTIDE SEQUENCE [LARGE SCALE GENOMIC DNA]</scope>
    <source>
        <strain evidence="1 2">F6074</strain>
    </source>
</reference>
<evidence type="ECO:0000313" key="2">
    <source>
        <dbReference type="Proteomes" id="UP000541857"/>
    </source>
</evidence>
<organism evidence="1 2">
    <name type="scientific">Gelidibacter maritimus</name>
    <dbReference type="NCBI Taxonomy" id="2761487"/>
    <lineage>
        <taxon>Bacteria</taxon>
        <taxon>Pseudomonadati</taxon>
        <taxon>Bacteroidota</taxon>
        <taxon>Flavobacteriia</taxon>
        <taxon>Flavobacteriales</taxon>
        <taxon>Flavobacteriaceae</taxon>
        <taxon>Gelidibacter</taxon>
    </lineage>
</organism>
<keyword evidence="2" id="KW-1185">Reference proteome</keyword>
<accession>A0A7W2R263</accession>
<proteinExistence type="predicted"/>